<dbReference type="InterPro" id="IPR002734">
    <property type="entry name" value="RibDG_C"/>
</dbReference>
<dbReference type="PANTHER" id="PTHR38011:SF11">
    <property type="entry name" value="2,5-DIAMINO-6-RIBOSYLAMINO-4(3H)-PYRIMIDINONE 5'-PHOSPHATE REDUCTASE"/>
    <property type="match status" value="1"/>
</dbReference>
<accession>A0ABW0EGN9</accession>
<dbReference type="EMBL" id="JBHSKF010000001">
    <property type="protein sequence ID" value="MFC5286132.1"/>
    <property type="molecule type" value="Genomic_DNA"/>
</dbReference>
<dbReference type="PANTHER" id="PTHR38011">
    <property type="entry name" value="DIHYDROFOLATE REDUCTASE FAMILY PROTEIN (AFU_ORTHOLOGUE AFUA_8G06820)"/>
    <property type="match status" value="1"/>
</dbReference>
<dbReference type="Gene3D" id="3.40.430.10">
    <property type="entry name" value="Dihydrofolate Reductase, subunit A"/>
    <property type="match status" value="1"/>
</dbReference>
<protein>
    <submittedName>
        <fullName evidence="2">Dihydrofolate reductase family protein</fullName>
    </submittedName>
</protein>
<evidence type="ECO:0000313" key="3">
    <source>
        <dbReference type="Proteomes" id="UP001596157"/>
    </source>
</evidence>
<gene>
    <name evidence="2" type="ORF">ACFPM7_03640</name>
</gene>
<dbReference type="InterPro" id="IPR024072">
    <property type="entry name" value="DHFR-like_dom_sf"/>
</dbReference>
<dbReference type="Pfam" id="PF01872">
    <property type="entry name" value="RibD_C"/>
    <property type="match status" value="1"/>
</dbReference>
<dbReference type="SUPFAM" id="SSF53597">
    <property type="entry name" value="Dihydrofolate reductase-like"/>
    <property type="match status" value="1"/>
</dbReference>
<organism evidence="2 3">
    <name type="scientific">Actinokineospora guangxiensis</name>
    <dbReference type="NCBI Taxonomy" id="1490288"/>
    <lineage>
        <taxon>Bacteria</taxon>
        <taxon>Bacillati</taxon>
        <taxon>Actinomycetota</taxon>
        <taxon>Actinomycetes</taxon>
        <taxon>Pseudonocardiales</taxon>
        <taxon>Pseudonocardiaceae</taxon>
        <taxon>Actinokineospora</taxon>
    </lineage>
</organism>
<feature type="domain" description="Bacterial bifunctional deaminase-reductase C-terminal" evidence="1">
    <location>
        <begin position="6"/>
        <end position="176"/>
    </location>
</feature>
<dbReference type="RefSeq" id="WP_378243688.1">
    <property type="nucleotide sequence ID" value="NZ_JBHSKF010000001.1"/>
</dbReference>
<evidence type="ECO:0000259" key="1">
    <source>
        <dbReference type="Pfam" id="PF01872"/>
    </source>
</evidence>
<evidence type="ECO:0000313" key="2">
    <source>
        <dbReference type="EMBL" id="MFC5286132.1"/>
    </source>
</evidence>
<dbReference type="Proteomes" id="UP001596157">
    <property type="component" value="Unassembled WGS sequence"/>
</dbReference>
<reference evidence="3" key="1">
    <citation type="journal article" date="2019" name="Int. J. Syst. Evol. Microbiol.">
        <title>The Global Catalogue of Microorganisms (GCM) 10K type strain sequencing project: providing services to taxonomists for standard genome sequencing and annotation.</title>
        <authorList>
            <consortium name="The Broad Institute Genomics Platform"/>
            <consortium name="The Broad Institute Genome Sequencing Center for Infectious Disease"/>
            <person name="Wu L."/>
            <person name="Ma J."/>
        </authorList>
    </citation>
    <scope>NUCLEOTIDE SEQUENCE [LARGE SCALE GENOMIC DNA]</scope>
    <source>
        <strain evidence="3">CCUG 59778</strain>
    </source>
</reference>
<proteinExistence type="predicted"/>
<sequence>MRTFKLQVQVTADGFMGGPSGEMDWMTLSWSDDLNAYIEALTSGVDTIVLGRGLAEGFIPAWESRPAHEDDASVDFMINTPKVVVSRTLAESPWENAVVVADPAAAVAELKARPGGDLIAYGGSSLVRSLIAGGLLDELHLVVNPVSIGRGLPVFPEDGYQRLALTGATRFDCGMAVLKYERPE</sequence>
<name>A0ABW0EGN9_9PSEU</name>
<keyword evidence="3" id="KW-1185">Reference proteome</keyword>
<comment type="caution">
    <text evidence="2">The sequence shown here is derived from an EMBL/GenBank/DDBJ whole genome shotgun (WGS) entry which is preliminary data.</text>
</comment>
<dbReference type="InterPro" id="IPR050765">
    <property type="entry name" value="Riboflavin_Biosynth_HTPR"/>
</dbReference>